<keyword evidence="4 7" id="KW-0812">Transmembrane</keyword>
<feature type="transmembrane region" description="Helical" evidence="7">
    <location>
        <begin position="274"/>
        <end position="296"/>
    </location>
</feature>
<name>A0ABR7QYB1_9GAMM</name>
<evidence type="ECO:0000259" key="8">
    <source>
        <dbReference type="PROSITE" id="PS50850"/>
    </source>
</evidence>
<feature type="transmembrane region" description="Helical" evidence="7">
    <location>
        <begin position="88"/>
        <end position="107"/>
    </location>
</feature>
<evidence type="ECO:0000313" key="9">
    <source>
        <dbReference type="EMBL" id="MBC9131105.1"/>
    </source>
</evidence>
<reference evidence="9 10" key="1">
    <citation type="submission" date="2020-06" db="EMBL/GenBank/DDBJ databases">
        <title>Frischella cerana isolated from Apis cerana gut homogenate.</title>
        <authorList>
            <person name="Wolter L.A."/>
            <person name="Suenami S."/>
            <person name="Miyazaki R."/>
        </authorList>
    </citation>
    <scope>NUCLEOTIDE SEQUENCE [LARGE SCALE GENOMIC DNA]</scope>
    <source>
        <strain evidence="9 10">Ac13</strain>
    </source>
</reference>
<evidence type="ECO:0000256" key="7">
    <source>
        <dbReference type="SAM" id="Phobius"/>
    </source>
</evidence>
<evidence type="ECO:0000256" key="6">
    <source>
        <dbReference type="ARBA" id="ARBA00023136"/>
    </source>
</evidence>
<keyword evidence="3" id="KW-1003">Cell membrane</keyword>
<feature type="transmembrane region" description="Helical" evidence="7">
    <location>
        <begin position="233"/>
        <end position="254"/>
    </location>
</feature>
<dbReference type="SUPFAM" id="SSF103473">
    <property type="entry name" value="MFS general substrate transporter"/>
    <property type="match status" value="1"/>
</dbReference>
<feature type="transmembrane region" description="Helical" evidence="7">
    <location>
        <begin position="308"/>
        <end position="328"/>
    </location>
</feature>
<keyword evidence="5 7" id="KW-1133">Transmembrane helix</keyword>
<feature type="transmembrane region" description="Helical" evidence="7">
    <location>
        <begin position="147"/>
        <end position="169"/>
    </location>
</feature>
<feature type="transmembrane region" description="Helical" evidence="7">
    <location>
        <begin position="208"/>
        <end position="227"/>
    </location>
</feature>
<keyword evidence="6 7" id="KW-0472">Membrane</keyword>
<protein>
    <submittedName>
        <fullName evidence="9">MFS transporter</fullName>
    </submittedName>
</protein>
<dbReference type="EMBL" id="JABURY010000016">
    <property type="protein sequence ID" value="MBC9131105.1"/>
    <property type="molecule type" value="Genomic_DNA"/>
</dbReference>
<evidence type="ECO:0000256" key="5">
    <source>
        <dbReference type="ARBA" id="ARBA00022989"/>
    </source>
</evidence>
<keyword evidence="10" id="KW-1185">Reference proteome</keyword>
<feature type="transmembrane region" description="Helical" evidence="7">
    <location>
        <begin position="467"/>
        <end position="487"/>
    </location>
</feature>
<evidence type="ECO:0000256" key="1">
    <source>
        <dbReference type="ARBA" id="ARBA00004651"/>
    </source>
</evidence>
<feature type="transmembrane region" description="Helical" evidence="7">
    <location>
        <begin position="340"/>
        <end position="359"/>
    </location>
</feature>
<evidence type="ECO:0000313" key="10">
    <source>
        <dbReference type="Proteomes" id="UP000651208"/>
    </source>
</evidence>
<dbReference type="PROSITE" id="PS50850">
    <property type="entry name" value="MFS"/>
    <property type="match status" value="1"/>
</dbReference>
<dbReference type="CDD" id="cd17321">
    <property type="entry name" value="MFS_MMR_MDR_like"/>
    <property type="match status" value="1"/>
</dbReference>
<dbReference type="InterPro" id="IPR011701">
    <property type="entry name" value="MFS"/>
</dbReference>
<organism evidence="9 10">
    <name type="scientific">Frischella japonica</name>
    <dbReference type="NCBI Taxonomy" id="2741544"/>
    <lineage>
        <taxon>Bacteria</taxon>
        <taxon>Pseudomonadati</taxon>
        <taxon>Pseudomonadota</taxon>
        <taxon>Gammaproteobacteria</taxon>
        <taxon>Orbales</taxon>
        <taxon>Orbaceae</taxon>
        <taxon>Frischella</taxon>
    </lineage>
</organism>
<comment type="caution">
    <text evidence="9">The sequence shown here is derived from an EMBL/GenBank/DDBJ whole genome shotgun (WGS) entry which is preliminary data.</text>
</comment>
<proteinExistence type="predicted"/>
<accession>A0ABR7QYB1</accession>
<feature type="transmembrane region" description="Helical" evidence="7">
    <location>
        <begin position="412"/>
        <end position="431"/>
    </location>
</feature>
<evidence type="ECO:0000256" key="3">
    <source>
        <dbReference type="ARBA" id="ARBA00022475"/>
    </source>
</evidence>
<comment type="subcellular location">
    <subcellularLocation>
        <location evidence="1">Cell membrane</location>
        <topology evidence="1">Multi-pass membrane protein</topology>
    </subcellularLocation>
</comment>
<dbReference type="Gene3D" id="1.20.1250.20">
    <property type="entry name" value="MFS general substrate transporter like domains"/>
    <property type="match status" value="1"/>
</dbReference>
<feature type="transmembrane region" description="Helical" evidence="7">
    <location>
        <begin position="113"/>
        <end position="135"/>
    </location>
</feature>
<dbReference type="Pfam" id="PF07690">
    <property type="entry name" value="MFS_1"/>
    <property type="match status" value="1"/>
</dbReference>
<dbReference type="PRINTS" id="PR01036">
    <property type="entry name" value="TCRTETB"/>
</dbReference>
<evidence type="ECO:0000256" key="2">
    <source>
        <dbReference type="ARBA" id="ARBA00022448"/>
    </source>
</evidence>
<feature type="transmembrane region" description="Helical" evidence="7">
    <location>
        <begin position="20"/>
        <end position="44"/>
    </location>
</feature>
<feature type="transmembrane region" description="Helical" evidence="7">
    <location>
        <begin position="59"/>
        <end position="76"/>
    </location>
</feature>
<keyword evidence="2" id="KW-0813">Transport</keyword>
<dbReference type="InterPro" id="IPR020846">
    <property type="entry name" value="MFS_dom"/>
</dbReference>
<evidence type="ECO:0000256" key="4">
    <source>
        <dbReference type="ARBA" id="ARBA00022692"/>
    </source>
</evidence>
<sequence length="493" mass="52180">MIDRNEACSFVNTKADNKAWFGLMTILALVLLVSMDGSILYLAMPKITSSILPTADQSLWILDIYGLIVGSLLVTFGNIGDHYGRLKLIIFGSITFGIGSLCAAFSSNPGMLIISRAIMGLGGATLLPSGLAILSNLFLNPKQLAQAIGIFAATFAAGFAIGPIIGGFLLSKFDWGVVFFINLPIIILFLIFSPIYLKEVKQLNYGKIDILSLVLSFVGILFFTYSIKSAAAYGISTLQITIGLIGIISLIWFITRQHHIKYPLLNISLFKDRVFSIAIVTGLLSLVVWSASGYLTGIYLQSVLGFDVFTAALFALPAALVLIITCIVTNKVADRIGKKTSLIMTHLLISLGAATLLFTNTAHGAIAVIVSSIIAGVGYGLSFSLVAEIAVSAVPSKNAGAAASLAETSNEIGNALGITILGSLAAFFFRISGPQIAGTLNETLDYPNLAIALINQAKEAFVEGMHIAIGVASTLTFIVAILAICWIPKSVAK</sequence>
<dbReference type="RefSeq" id="WP_187755549.1">
    <property type="nucleotide sequence ID" value="NZ_JABURY010000016.1"/>
</dbReference>
<feature type="transmembrane region" description="Helical" evidence="7">
    <location>
        <begin position="365"/>
        <end position="391"/>
    </location>
</feature>
<gene>
    <name evidence="9" type="ORF">FcAc13_07260</name>
</gene>
<dbReference type="Proteomes" id="UP000651208">
    <property type="component" value="Unassembled WGS sequence"/>
</dbReference>
<feature type="domain" description="Major facilitator superfamily (MFS) profile" evidence="8">
    <location>
        <begin position="22"/>
        <end position="491"/>
    </location>
</feature>
<dbReference type="PANTHER" id="PTHR42718:SF47">
    <property type="entry name" value="METHYL VIOLOGEN RESISTANCE PROTEIN SMVA"/>
    <property type="match status" value="1"/>
</dbReference>
<dbReference type="Gene3D" id="1.20.1720.10">
    <property type="entry name" value="Multidrug resistance protein D"/>
    <property type="match status" value="1"/>
</dbReference>
<feature type="transmembrane region" description="Helical" evidence="7">
    <location>
        <begin position="175"/>
        <end position="196"/>
    </location>
</feature>
<dbReference type="PANTHER" id="PTHR42718">
    <property type="entry name" value="MAJOR FACILITATOR SUPERFAMILY MULTIDRUG TRANSPORTER MFSC"/>
    <property type="match status" value="1"/>
</dbReference>
<dbReference type="InterPro" id="IPR036259">
    <property type="entry name" value="MFS_trans_sf"/>
</dbReference>